<sequence length="526" mass="56668">MDAIDLYETPPLALGKPVGMNLLSGLKSLGPSTPLPWVVQKFGGTSLGHFASKIVKEVILPEALENRVAVVCSAISRSTKDNGTTNRLLLACSRLETDGADFSKIIDDVQLEHIQGAERDIQSLEIRTRLIEKIRSECASVVKTLNAAYFLGEISPACVGKVVSAGERLSCHCLAAILQEHGCEATCVDVSELIPSTAAPVSWTDRGFVDAVAAELSQKVCSVPGIPVITGYFGLQPAGALLDLVGRGYTDLCAALVATGLNAVRLQIWKEVDGVFTADPRHVPDARLLYWLTISELRSLTFYGSEVVHCAAVDVARDRNLTMSIRNVADPLGPGTLVTPKVDASNDQLVAITKKNYMAILSVRSSAGTSGFKFHSLISNILQKWQLTVELVTTSESGVSLAIPMPENEAYGAHQPADVRLWWAIEALKVHSTAVKVSKNMALLCVVCRLASSTDFALACILRVLSDLRVPVKMVMHGAIDAIVGCVIEEKYAQFATKVLHRDLFSVQRVDSPVSETIVPNLDEIK</sequence>
<dbReference type="GO" id="GO:0005524">
    <property type="term" value="F:ATP binding"/>
    <property type="evidence" value="ECO:0007669"/>
    <property type="project" value="UniProtKB-KW"/>
</dbReference>
<dbReference type="InterPro" id="IPR036393">
    <property type="entry name" value="AceGlu_kinase-like_sf"/>
</dbReference>
<keyword evidence="5" id="KW-0067">ATP-binding</keyword>
<protein>
    <recommendedName>
        <fullName evidence="7">Aspartokinase</fullName>
        <ecNumber evidence="7">2.7.2.4</ecNumber>
    </recommendedName>
</protein>
<evidence type="ECO:0000256" key="3">
    <source>
        <dbReference type="ARBA" id="ARBA00022741"/>
    </source>
</evidence>
<dbReference type="GO" id="GO:0004072">
    <property type="term" value="F:aspartate kinase activity"/>
    <property type="evidence" value="ECO:0007669"/>
    <property type="project" value="UniProtKB-EC"/>
</dbReference>
<accession>A0A7T6XVJ0</accession>
<dbReference type="NCBIfam" id="TIGR00657">
    <property type="entry name" value="asp_kinases"/>
    <property type="match status" value="1"/>
</dbReference>
<comment type="catalytic activity">
    <reaction evidence="6 7">
        <text>L-aspartate + ATP = 4-phospho-L-aspartate + ADP</text>
        <dbReference type="Rhea" id="RHEA:23776"/>
        <dbReference type="ChEBI" id="CHEBI:29991"/>
        <dbReference type="ChEBI" id="CHEBI:30616"/>
        <dbReference type="ChEBI" id="CHEBI:57535"/>
        <dbReference type="ChEBI" id="CHEBI:456216"/>
        <dbReference type="EC" id="2.7.2.4"/>
    </reaction>
</comment>
<keyword evidence="4 7" id="KW-0418">Kinase</keyword>
<dbReference type="PANTHER" id="PTHR21499">
    <property type="entry name" value="ASPARTATE KINASE"/>
    <property type="match status" value="1"/>
</dbReference>
<evidence type="ECO:0000256" key="4">
    <source>
        <dbReference type="ARBA" id="ARBA00022777"/>
    </source>
</evidence>
<dbReference type="SUPFAM" id="SSF53633">
    <property type="entry name" value="Carbamate kinase-like"/>
    <property type="match status" value="1"/>
</dbReference>
<evidence type="ECO:0000313" key="10">
    <source>
        <dbReference type="Proteomes" id="UP000595662"/>
    </source>
</evidence>
<name>A0A7T6XVJ0_PENDI</name>
<dbReference type="InterPro" id="IPR001048">
    <property type="entry name" value="Asp/Glu/Uridylate_kinase"/>
</dbReference>
<keyword evidence="3" id="KW-0547">Nucleotide-binding</keyword>
<dbReference type="GO" id="GO:0005829">
    <property type="term" value="C:cytosol"/>
    <property type="evidence" value="ECO:0007669"/>
    <property type="project" value="TreeGrafter"/>
</dbReference>
<gene>
    <name evidence="9" type="ORF">Pdw03_5691</name>
</gene>
<reference evidence="9 10" key="1">
    <citation type="submission" date="2020-08" db="EMBL/GenBank/DDBJ databases">
        <title>The completed genome sequence of the pathogenic ascomycete fungus Penicillium digitatum.</title>
        <authorList>
            <person name="Wang M."/>
        </authorList>
    </citation>
    <scope>NUCLEOTIDE SEQUENCE [LARGE SCALE GENOMIC DNA]</scope>
    <source>
        <strain evidence="9 10">PdW03</strain>
    </source>
</reference>
<dbReference type="InterPro" id="IPR018042">
    <property type="entry name" value="Aspartate_kinase_CS"/>
</dbReference>
<keyword evidence="2 7" id="KW-0808">Transferase</keyword>
<dbReference type="PANTHER" id="PTHR21499:SF59">
    <property type="entry name" value="ASPARTOKINASE"/>
    <property type="match status" value="1"/>
</dbReference>
<dbReference type="GeneID" id="26229110"/>
<evidence type="ECO:0000256" key="2">
    <source>
        <dbReference type="ARBA" id="ARBA00022679"/>
    </source>
</evidence>
<evidence type="ECO:0000256" key="1">
    <source>
        <dbReference type="ARBA" id="ARBA00010122"/>
    </source>
</evidence>
<dbReference type="FunFam" id="3.40.1160.10:FF:000023">
    <property type="entry name" value="Probable aspartokinase"/>
    <property type="match status" value="1"/>
</dbReference>
<evidence type="ECO:0000313" key="9">
    <source>
        <dbReference type="EMBL" id="QQK48056.1"/>
    </source>
</evidence>
<dbReference type="GO" id="GO:0009089">
    <property type="term" value="P:lysine biosynthetic process via diaminopimelate"/>
    <property type="evidence" value="ECO:0007669"/>
    <property type="project" value="TreeGrafter"/>
</dbReference>
<dbReference type="RefSeq" id="XP_065958072.1">
    <property type="nucleotide sequence ID" value="XM_066101132.1"/>
</dbReference>
<dbReference type="AlphaFoldDB" id="A0A7T6XVJ0"/>
<evidence type="ECO:0000259" key="8">
    <source>
        <dbReference type="Pfam" id="PF00696"/>
    </source>
</evidence>
<comment type="similarity">
    <text evidence="1 7">Belongs to the aspartokinase family.</text>
</comment>
<dbReference type="EMBL" id="CP060779">
    <property type="protein sequence ID" value="QQK48056.1"/>
    <property type="molecule type" value="Genomic_DNA"/>
</dbReference>
<evidence type="ECO:0000256" key="5">
    <source>
        <dbReference type="ARBA" id="ARBA00022840"/>
    </source>
</evidence>
<dbReference type="GO" id="GO:0009090">
    <property type="term" value="P:homoserine biosynthetic process"/>
    <property type="evidence" value="ECO:0007669"/>
    <property type="project" value="TreeGrafter"/>
</dbReference>
<dbReference type="Gene3D" id="3.40.1160.10">
    <property type="entry name" value="Acetylglutamate kinase-like"/>
    <property type="match status" value="1"/>
</dbReference>
<dbReference type="Gene3D" id="3.30.70.260">
    <property type="match status" value="2"/>
</dbReference>
<organism evidence="9 10">
    <name type="scientific">Penicillium digitatum</name>
    <name type="common">Green mold</name>
    <dbReference type="NCBI Taxonomy" id="36651"/>
    <lineage>
        <taxon>Eukaryota</taxon>
        <taxon>Fungi</taxon>
        <taxon>Dikarya</taxon>
        <taxon>Ascomycota</taxon>
        <taxon>Pezizomycotina</taxon>
        <taxon>Eurotiomycetes</taxon>
        <taxon>Eurotiomycetidae</taxon>
        <taxon>Eurotiales</taxon>
        <taxon>Aspergillaceae</taxon>
        <taxon>Penicillium</taxon>
    </lineage>
</organism>
<dbReference type="Pfam" id="PF00696">
    <property type="entry name" value="AA_kinase"/>
    <property type="match status" value="1"/>
</dbReference>
<evidence type="ECO:0000256" key="7">
    <source>
        <dbReference type="RuleBase" id="RU003448"/>
    </source>
</evidence>
<proteinExistence type="inferred from homology"/>
<dbReference type="EC" id="2.7.2.4" evidence="7"/>
<dbReference type="Proteomes" id="UP000595662">
    <property type="component" value="Chromosome 6"/>
</dbReference>
<dbReference type="VEuPathDB" id="FungiDB:PDIP_07870"/>
<feature type="domain" description="Aspartate/glutamate/uridylate kinase" evidence="8">
    <location>
        <begin position="37"/>
        <end position="327"/>
    </location>
</feature>
<evidence type="ECO:0000256" key="6">
    <source>
        <dbReference type="ARBA" id="ARBA00047872"/>
    </source>
</evidence>
<dbReference type="PROSITE" id="PS00324">
    <property type="entry name" value="ASPARTOKINASE"/>
    <property type="match status" value="1"/>
</dbReference>
<dbReference type="InterPro" id="IPR001341">
    <property type="entry name" value="Asp_kinase"/>
</dbReference>